<dbReference type="EMBL" id="PYWC01000062">
    <property type="protein sequence ID" value="PWW74451.1"/>
    <property type="molecule type" value="Genomic_DNA"/>
</dbReference>
<dbReference type="PANTHER" id="PTHR46622:SF1">
    <property type="entry name" value="DNA-DEPENDENT METALLOPROTEASE WSS1"/>
    <property type="match status" value="1"/>
</dbReference>
<feature type="region of interest" description="Disordered" evidence="1">
    <location>
        <begin position="165"/>
        <end position="243"/>
    </location>
</feature>
<dbReference type="CDD" id="cd07344">
    <property type="entry name" value="M48_yhfN_like"/>
    <property type="match status" value="1"/>
</dbReference>
<feature type="region of interest" description="Disordered" evidence="1">
    <location>
        <begin position="316"/>
        <end position="391"/>
    </location>
</feature>
<sequence length="458" mass="49932">MPLGIERINPRKRPPNANITFITALPGQDHDVALDYLERVAAIVFPIMRDNGLAVMSLDEFPATVEFWGRNFNAGEVIQLVLKNPNTGAWLPFTFVQRVMIHELAHIKQMNHSRSFWSVNNKFSAQLQVLRTKGYTGEGFWSVGRTLLSERYTYDQPLAESDMPKSLCGGTYRSHEKRKSAQGVNGRAKKPKLTYTERQKRRKERKFGLSEGEKVGADGDTRNVLEKGKKSRAAPRIAQSARGRELRAAAALKRFEEQKVEKVKGEVKDVSGSSGSSGSEGAGDWDEDEKKVDVGGGKCLIPDACGSGTAGEYFDEGSINGKGKGREQQQQSQESSSEKSAKKPVVDLTSDDDSQAPPPNSKPPTSNPPPPDPRNLTPPPPLHSEAKAPPSKLPKTICTACSFANDPASTLCCVCANVLNPERMKDAWKCSCYGDLHYMNPGDAGVCGVCGGRGGRRG</sequence>
<comment type="caution">
    <text evidence="3">The sequence shown here is derived from an EMBL/GenBank/DDBJ whole genome shotgun (WGS) entry which is preliminary data.</text>
</comment>
<gene>
    <name evidence="3" type="ORF">C7212DRAFT_282879</name>
</gene>
<dbReference type="PANTHER" id="PTHR46622">
    <property type="entry name" value="DNA-DEPENDENT METALLOPROTEASE WSS1"/>
    <property type="match status" value="1"/>
</dbReference>
<evidence type="ECO:0000256" key="1">
    <source>
        <dbReference type="SAM" id="MobiDB-lite"/>
    </source>
</evidence>
<evidence type="ECO:0000313" key="3">
    <source>
        <dbReference type="EMBL" id="PWW74451.1"/>
    </source>
</evidence>
<dbReference type="InterPro" id="IPR053000">
    <property type="entry name" value="WSS1-like_metalloprotease"/>
</dbReference>
<name>A0A317SMQ9_9PEZI</name>
<proteinExistence type="predicted"/>
<feature type="compositionally biased region" description="Pro residues" evidence="1">
    <location>
        <begin position="356"/>
        <end position="382"/>
    </location>
</feature>
<reference evidence="3 4" key="1">
    <citation type="submission" date="2018-03" db="EMBL/GenBank/DDBJ databases">
        <title>Genomes of Pezizomycetes fungi and the evolution of truffles.</title>
        <authorList>
            <person name="Murat C."/>
            <person name="Payen T."/>
            <person name="Noel B."/>
            <person name="Kuo A."/>
            <person name="Martin F.M."/>
        </authorList>
    </citation>
    <scope>NUCLEOTIDE SEQUENCE [LARGE SCALE GENOMIC DNA]</scope>
    <source>
        <strain evidence="3">091103-1</strain>
    </source>
</reference>
<dbReference type="GO" id="GO:0005634">
    <property type="term" value="C:nucleus"/>
    <property type="evidence" value="ECO:0007669"/>
    <property type="project" value="TreeGrafter"/>
</dbReference>
<dbReference type="OrthoDB" id="447842at2759"/>
<dbReference type="STRING" id="42249.A0A317SMQ9"/>
<feature type="compositionally biased region" description="Low complexity" evidence="1">
    <location>
        <begin position="270"/>
        <end position="279"/>
    </location>
</feature>
<protein>
    <submittedName>
        <fullName evidence="3">WLM-domain-containing protein</fullName>
    </submittedName>
</protein>
<dbReference type="Gene3D" id="3.30.2010.10">
    <property type="entry name" value="Metalloproteases ('zincins'), catalytic domain"/>
    <property type="match status" value="1"/>
</dbReference>
<organism evidence="3 4">
    <name type="scientific">Tuber magnatum</name>
    <name type="common">white Piedmont truffle</name>
    <dbReference type="NCBI Taxonomy" id="42249"/>
    <lineage>
        <taxon>Eukaryota</taxon>
        <taxon>Fungi</taxon>
        <taxon>Dikarya</taxon>
        <taxon>Ascomycota</taxon>
        <taxon>Pezizomycotina</taxon>
        <taxon>Pezizomycetes</taxon>
        <taxon>Pezizales</taxon>
        <taxon>Tuberaceae</taxon>
        <taxon>Tuber</taxon>
    </lineage>
</organism>
<accession>A0A317SMQ9</accession>
<dbReference type="GO" id="GO:0008237">
    <property type="term" value="F:metallopeptidase activity"/>
    <property type="evidence" value="ECO:0007669"/>
    <property type="project" value="TreeGrafter"/>
</dbReference>
<feature type="region of interest" description="Disordered" evidence="1">
    <location>
        <begin position="259"/>
        <end position="294"/>
    </location>
</feature>
<feature type="compositionally biased region" description="Basic and acidic residues" evidence="1">
    <location>
        <begin position="259"/>
        <end position="269"/>
    </location>
</feature>
<dbReference type="PROSITE" id="PS51397">
    <property type="entry name" value="WLM"/>
    <property type="match status" value="1"/>
</dbReference>
<evidence type="ECO:0000259" key="2">
    <source>
        <dbReference type="PROSITE" id="PS51397"/>
    </source>
</evidence>
<dbReference type="Pfam" id="PF08325">
    <property type="entry name" value="WLM"/>
    <property type="match status" value="1"/>
</dbReference>
<feature type="compositionally biased region" description="Basic and acidic residues" evidence="1">
    <location>
        <begin position="336"/>
        <end position="345"/>
    </location>
</feature>
<feature type="domain" description="WLM" evidence="2">
    <location>
        <begin position="10"/>
        <end position="256"/>
    </location>
</feature>
<dbReference type="AlphaFoldDB" id="A0A317SMQ9"/>
<keyword evidence="4" id="KW-1185">Reference proteome</keyword>
<feature type="compositionally biased region" description="Basic and acidic residues" evidence="1">
    <location>
        <begin position="206"/>
        <end position="228"/>
    </location>
</feature>
<dbReference type="GO" id="GO:0006281">
    <property type="term" value="P:DNA repair"/>
    <property type="evidence" value="ECO:0007669"/>
    <property type="project" value="TreeGrafter"/>
</dbReference>
<dbReference type="Proteomes" id="UP000246991">
    <property type="component" value="Unassembled WGS sequence"/>
</dbReference>
<evidence type="ECO:0000313" key="4">
    <source>
        <dbReference type="Proteomes" id="UP000246991"/>
    </source>
</evidence>
<dbReference type="InterPro" id="IPR013536">
    <property type="entry name" value="WLM_dom"/>
</dbReference>